<dbReference type="InterPro" id="IPR008631">
    <property type="entry name" value="Glycogen_synth"/>
</dbReference>
<dbReference type="Proteomes" id="UP001319200">
    <property type="component" value="Unassembled WGS sequence"/>
</dbReference>
<dbReference type="PANTHER" id="PTHR10176">
    <property type="entry name" value="GLYCOGEN SYNTHASE"/>
    <property type="match status" value="1"/>
</dbReference>
<dbReference type="GO" id="GO:0005978">
    <property type="term" value="P:glycogen biosynthetic process"/>
    <property type="evidence" value="ECO:0007669"/>
    <property type="project" value="InterPro"/>
</dbReference>
<evidence type="ECO:0000313" key="4">
    <source>
        <dbReference type="Proteomes" id="UP001319200"/>
    </source>
</evidence>
<dbReference type="EC" id="2.4.-.-" evidence="3"/>
<evidence type="ECO:0000313" key="3">
    <source>
        <dbReference type="EMBL" id="MBT1700750.1"/>
    </source>
</evidence>
<reference evidence="3 4" key="1">
    <citation type="submission" date="2021-05" db="EMBL/GenBank/DDBJ databases">
        <title>A Polyphasic approach of four new species of the genus Ohtaekwangia: Ohtaekwangia histidinii sp. nov., Ohtaekwangia cretensis sp. nov., Ohtaekwangia indiensis sp. nov., Ohtaekwangia reichenbachii sp. nov. from diverse environment.</title>
        <authorList>
            <person name="Octaviana S."/>
        </authorList>
    </citation>
    <scope>NUCLEOTIDE SEQUENCE [LARGE SCALE GENOMIC DNA]</scope>
    <source>
        <strain evidence="3 4">PWU4</strain>
    </source>
</reference>
<keyword evidence="4" id="KW-1185">Reference proteome</keyword>
<sequence>MSKRTASTSEFLPEARLLEVAWEVCNQVGGIYTVIRTKVPAAMRYWGAGRYCLVGPYLHNNIAAELEPMDDVQDIFGQAAAALKKRGYHVQYAEWLVTGKPRVVLLNPSSVDEKAINVVKYLLWKNHGIHIPPDNPLVNQAVAFGFLTKLFVDELVRLGGSEGKLLAHFHEWMAGLPILDIKREGLPVKTIFTTHATQLGRHLAINSPMFYAHLPFFNREEEAKKFGIEAEATIEYACAQSSDFFTTVSEVTARECKHLLKRKPDAVLPNGLNIERFETLYEFQNLHSKYKEQIHRFVMGHFFPAYAFDLDKTMYFFTSGRFEFKNKGFDLTVEALAHLNEQLKKEQADLTVVMFFVSKRNFYSIQPEVLHSRAVLDEIRQTCDAIQRQIGKRLFHESTMRDDHHLPNLNDFVDEYWKLRYRRTVQSWQTNKLPLLVTHRLVDEQQDEILNILAEKKLRNEKEDRVKIVYHPDFITSSNPLFGMDYIEFVRGCNLGIFPSYYEPWGYTPLECMACGIPSVTSDLSGFGDYLLHHFPDHEKNGMYVVERGKRSVDWSAKQLAGFLHKFLQQGLKERIMQRNNVENYSAAFDWENLIQPYNAVYEKAIAMFPGDQVVAMQEPVVG</sequence>
<protein>
    <submittedName>
        <fullName evidence="3">Glycosyltransferase</fullName>
        <ecNumber evidence="3">2.4.-.-</ecNumber>
    </submittedName>
</protein>
<keyword evidence="1 3" id="KW-0328">Glycosyltransferase</keyword>
<dbReference type="GO" id="GO:0004373">
    <property type="term" value="F:alpha-1,4-glucan glucosyltransferase (UDP-glucose donor) activity"/>
    <property type="evidence" value="ECO:0007669"/>
    <property type="project" value="InterPro"/>
</dbReference>
<dbReference type="GO" id="GO:0005737">
    <property type="term" value="C:cytoplasm"/>
    <property type="evidence" value="ECO:0007669"/>
    <property type="project" value="TreeGrafter"/>
</dbReference>
<name>A0AAP2GS48_9BACT</name>
<dbReference type="EMBL" id="JAHESF010000047">
    <property type="protein sequence ID" value="MBT1700750.1"/>
    <property type="molecule type" value="Genomic_DNA"/>
</dbReference>
<comment type="caution">
    <text evidence="3">The sequence shown here is derived from an EMBL/GenBank/DDBJ whole genome shotgun (WGS) entry which is preliminary data.</text>
</comment>
<dbReference type="Gene3D" id="3.40.50.2000">
    <property type="entry name" value="Glycogen Phosphorylase B"/>
    <property type="match status" value="2"/>
</dbReference>
<accession>A0AAP2GS48</accession>
<keyword evidence="2 3" id="KW-0808">Transferase</keyword>
<dbReference type="RefSeq" id="WP_254169436.1">
    <property type="nucleotide sequence ID" value="NZ_JAHESF010000047.1"/>
</dbReference>
<organism evidence="3 4">
    <name type="scientific">Chryseosolibacter histidini</name>
    <dbReference type="NCBI Taxonomy" id="2782349"/>
    <lineage>
        <taxon>Bacteria</taxon>
        <taxon>Pseudomonadati</taxon>
        <taxon>Bacteroidota</taxon>
        <taxon>Cytophagia</taxon>
        <taxon>Cytophagales</taxon>
        <taxon>Chryseotaleaceae</taxon>
        <taxon>Chryseosolibacter</taxon>
    </lineage>
</organism>
<dbReference type="Pfam" id="PF05693">
    <property type="entry name" value="Glycogen_syn"/>
    <property type="match status" value="1"/>
</dbReference>
<evidence type="ECO:0000256" key="2">
    <source>
        <dbReference type="ARBA" id="ARBA00022679"/>
    </source>
</evidence>
<gene>
    <name evidence="3" type="ORF">KK083_27920</name>
</gene>
<dbReference type="Gene3D" id="6.10.260.10">
    <property type="match status" value="1"/>
</dbReference>
<evidence type="ECO:0000256" key="1">
    <source>
        <dbReference type="ARBA" id="ARBA00022676"/>
    </source>
</evidence>
<dbReference type="PANTHER" id="PTHR10176:SF3">
    <property type="entry name" value="GLYCOGEN [STARCH] SYNTHASE"/>
    <property type="match status" value="1"/>
</dbReference>
<dbReference type="SUPFAM" id="SSF53756">
    <property type="entry name" value="UDP-Glycosyltransferase/glycogen phosphorylase"/>
    <property type="match status" value="1"/>
</dbReference>
<dbReference type="AlphaFoldDB" id="A0AAP2GS48"/>
<proteinExistence type="predicted"/>